<feature type="transmembrane region" description="Helical" evidence="2">
    <location>
        <begin position="40"/>
        <end position="60"/>
    </location>
</feature>
<accession>A0A7J6GVG3</accession>
<keyword evidence="2" id="KW-1133">Transmembrane helix</keyword>
<evidence type="ECO:0008006" key="7">
    <source>
        <dbReference type="Google" id="ProtNLM"/>
    </source>
</evidence>
<evidence type="ECO:0000313" key="4">
    <source>
        <dbReference type="EMBL" id="KAF4397975.1"/>
    </source>
</evidence>
<dbReference type="AlphaFoldDB" id="A0A7J6GVG3"/>
<organism evidence="3 5">
    <name type="scientific">Cannabis sativa</name>
    <name type="common">Hemp</name>
    <name type="synonym">Marijuana</name>
    <dbReference type="NCBI Taxonomy" id="3483"/>
    <lineage>
        <taxon>Eukaryota</taxon>
        <taxon>Viridiplantae</taxon>
        <taxon>Streptophyta</taxon>
        <taxon>Embryophyta</taxon>
        <taxon>Tracheophyta</taxon>
        <taxon>Spermatophyta</taxon>
        <taxon>Magnoliopsida</taxon>
        <taxon>eudicotyledons</taxon>
        <taxon>Gunneridae</taxon>
        <taxon>Pentapetalae</taxon>
        <taxon>rosids</taxon>
        <taxon>fabids</taxon>
        <taxon>Rosales</taxon>
        <taxon>Cannabaceae</taxon>
        <taxon>Cannabis</taxon>
    </lineage>
</organism>
<dbReference type="Proteomes" id="UP000525078">
    <property type="component" value="Unassembled WGS sequence"/>
</dbReference>
<evidence type="ECO:0000313" key="5">
    <source>
        <dbReference type="Proteomes" id="UP000525078"/>
    </source>
</evidence>
<evidence type="ECO:0000313" key="3">
    <source>
        <dbReference type="EMBL" id="KAF4386912.1"/>
    </source>
</evidence>
<dbReference type="EMBL" id="JAATIP010000041">
    <property type="protein sequence ID" value="KAF4386912.1"/>
    <property type="molecule type" value="Genomic_DNA"/>
</dbReference>
<comment type="caution">
    <text evidence="3">The sequence shown here is derived from an EMBL/GenBank/DDBJ whole genome shotgun (WGS) entry which is preliminary data.</text>
</comment>
<protein>
    <recommendedName>
        <fullName evidence="7">Transmembrane protein</fullName>
    </recommendedName>
</protein>
<feature type="compositionally biased region" description="Basic and acidic residues" evidence="1">
    <location>
        <begin position="186"/>
        <end position="212"/>
    </location>
</feature>
<reference evidence="5 6" key="1">
    <citation type="journal article" date="2020" name="bioRxiv">
        <title>Sequence and annotation of 42 cannabis genomes reveals extensive copy number variation in cannabinoid synthesis and pathogen resistance genes.</title>
        <authorList>
            <person name="Mckernan K.J."/>
            <person name="Helbert Y."/>
            <person name="Kane L.T."/>
            <person name="Ebling H."/>
            <person name="Zhang L."/>
            <person name="Liu B."/>
            <person name="Eaton Z."/>
            <person name="Mclaughlin S."/>
            <person name="Kingan S."/>
            <person name="Baybayan P."/>
            <person name="Concepcion G."/>
            <person name="Jordan M."/>
            <person name="Riva A."/>
            <person name="Barbazuk W."/>
            <person name="Harkins T."/>
        </authorList>
    </citation>
    <scope>NUCLEOTIDE SEQUENCE [LARGE SCALE GENOMIC DNA]</scope>
    <source>
        <strain evidence="5 6">cv. Jamaican Lion 4</strain>
        <strain evidence="4">Father</strain>
        <strain evidence="3">Mother</strain>
        <tissue evidence="3">Leaf</tissue>
    </source>
</reference>
<keyword evidence="6" id="KW-1185">Reference proteome</keyword>
<evidence type="ECO:0000313" key="6">
    <source>
        <dbReference type="Proteomes" id="UP000583929"/>
    </source>
</evidence>
<dbReference type="Proteomes" id="UP000583929">
    <property type="component" value="Unassembled WGS sequence"/>
</dbReference>
<sequence>MMNFWAAHISTMFSNPLISSIVTLYALIFLYVPYQFMRIVFSPVLILTGVLLLTLLRLGAVQRFEDEHKRDETKLHFQTQRELDDNDTTITPTPTPTPTPTTPADDDDVVTNDNKDSDSSDYPGQFSGSQDDDSNWVDYKSETDSETEMGFDPNPCFEVSFVQWNLRGPLEVIYEEYEGDEEDEGESQKDENNRILGTEKQHTFSRYYHPDSDSDDSSDGDYPASGFWDSPVNMCFRWEEEDRDGLIEIALGDDDIDKRHRGLDFHVVDEDNLIEIDIYQTRSNDGFQARNDDVPPHLQASQIQLMSN</sequence>
<keyword evidence="2" id="KW-0472">Membrane</keyword>
<evidence type="ECO:0000256" key="1">
    <source>
        <dbReference type="SAM" id="MobiDB-lite"/>
    </source>
</evidence>
<dbReference type="PANTHER" id="PTHR37746:SF1">
    <property type="entry name" value="TRANSMEMBRANE PROTEIN"/>
    <property type="match status" value="1"/>
</dbReference>
<feature type="region of interest" description="Disordered" evidence="1">
    <location>
        <begin position="69"/>
        <end position="152"/>
    </location>
</feature>
<gene>
    <name evidence="3" type="ORF">F8388_006867</name>
    <name evidence="4" type="ORF">G4B88_019696</name>
</gene>
<evidence type="ECO:0000256" key="2">
    <source>
        <dbReference type="SAM" id="Phobius"/>
    </source>
</evidence>
<feature type="compositionally biased region" description="Basic and acidic residues" evidence="1">
    <location>
        <begin position="69"/>
        <end position="83"/>
    </location>
</feature>
<name>A0A7J6GVG3_CANSA</name>
<dbReference type="PANTHER" id="PTHR37746">
    <property type="entry name" value="TRANSMEMBRANE PROTEIN"/>
    <property type="match status" value="1"/>
</dbReference>
<keyword evidence="2" id="KW-0812">Transmembrane</keyword>
<proteinExistence type="predicted"/>
<feature type="transmembrane region" description="Helical" evidence="2">
    <location>
        <begin position="12"/>
        <end position="34"/>
    </location>
</feature>
<feature type="region of interest" description="Disordered" evidence="1">
    <location>
        <begin position="178"/>
        <end position="223"/>
    </location>
</feature>
<dbReference type="EMBL" id="JAATIQ010000029">
    <property type="protein sequence ID" value="KAF4397975.1"/>
    <property type="molecule type" value="Genomic_DNA"/>
</dbReference>